<dbReference type="SUPFAM" id="SSF51905">
    <property type="entry name" value="FAD/NAD(P)-binding domain"/>
    <property type="match status" value="1"/>
</dbReference>
<evidence type="ECO:0000256" key="3">
    <source>
        <dbReference type="ARBA" id="ARBA00022827"/>
    </source>
</evidence>
<feature type="domain" description="Amine oxidase" evidence="6">
    <location>
        <begin position="12"/>
        <end position="340"/>
    </location>
</feature>
<proteinExistence type="predicted"/>
<dbReference type="InterPro" id="IPR036188">
    <property type="entry name" value="FAD/NAD-bd_sf"/>
</dbReference>
<dbReference type="RefSeq" id="WP_245695158.1">
    <property type="nucleotide sequence ID" value="NZ_FNJI01000022.1"/>
</dbReference>
<dbReference type="GO" id="GO:0016491">
    <property type="term" value="F:oxidoreductase activity"/>
    <property type="evidence" value="ECO:0007669"/>
    <property type="project" value="InterPro"/>
</dbReference>
<dbReference type="AlphaFoldDB" id="A0A1H0T598"/>
<evidence type="ECO:0000259" key="6">
    <source>
        <dbReference type="Pfam" id="PF01593"/>
    </source>
</evidence>
<gene>
    <name evidence="7" type="ORF">SAMN05660330_02915</name>
</gene>
<evidence type="ECO:0000256" key="2">
    <source>
        <dbReference type="ARBA" id="ARBA00022729"/>
    </source>
</evidence>
<dbReference type="Proteomes" id="UP000199073">
    <property type="component" value="Unassembled WGS sequence"/>
</dbReference>
<reference evidence="7 8" key="1">
    <citation type="submission" date="2016-10" db="EMBL/GenBank/DDBJ databases">
        <authorList>
            <person name="de Groot N.N."/>
        </authorList>
    </citation>
    <scope>NUCLEOTIDE SEQUENCE [LARGE SCALE GENOMIC DNA]</scope>
    <source>
        <strain evidence="7 8">DSM 12130</strain>
    </source>
</reference>
<keyword evidence="5" id="KW-0520">NAD</keyword>
<keyword evidence="4" id="KW-0521">NADP</keyword>
<evidence type="ECO:0000313" key="7">
    <source>
        <dbReference type="EMBL" id="SDP48696.1"/>
    </source>
</evidence>
<dbReference type="Gene3D" id="3.50.50.60">
    <property type="entry name" value="FAD/NAD(P)-binding domain"/>
    <property type="match status" value="2"/>
</dbReference>
<name>A0A1H0T598_9BACT</name>
<accession>A0A1H0T598</accession>
<organism evidence="7 8">
    <name type="scientific">Desulforhopalus singaporensis</name>
    <dbReference type="NCBI Taxonomy" id="91360"/>
    <lineage>
        <taxon>Bacteria</taxon>
        <taxon>Pseudomonadati</taxon>
        <taxon>Thermodesulfobacteriota</taxon>
        <taxon>Desulfobulbia</taxon>
        <taxon>Desulfobulbales</taxon>
        <taxon>Desulfocapsaceae</taxon>
        <taxon>Desulforhopalus</taxon>
    </lineage>
</organism>
<keyword evidence="8" id="KW-1185">Reference proteome</keyword>
<keyword evidence="3" id="KW-0274">FAD</keyword>
<evidence type="ECO:0000256" key="4">
    <source>
        <dbReference type="ARBA" id="ARBA00022857"/>
    </source>
</evidence>
<keyword evidence="1" id="KW-0285">Flavoprotein</keyword>
<dbReference type="Pfam" id="PF01593">
    <property type="entry name" value="Amino_oxidase"/>
    <property type="match status" value="1"/>
</dbReference>
<sequence length="500" mass="54096">MKTDVVVIGSGISGLTAATLLALAGKDVVIVERRNLFGGSIRRFKRNGVGFDVGFHYTGCLGDGEILDLLWKRCGVRDRVEVDPVFPDGYDQYEFFGGNTVVRGYFSYARVGEELKSCFPGEKAGIDSYLREIRDVCSQVPFYNPDLPLAPFLRGYKSRPRPLASFLDSVTTDPELRSVLAAPAFLYGVPLNQCSLETHALVAHGYYSGAYTVKGGGQTVVDGFLAALEKAGAKLLSSSKAVSIRVDGDRVAGVEIEDGKCIACSDVIFSGHPSSVPGMVPDSVFRPAYRKRLLTLKNSLSMFAVFGTAEKDFRVQANGLNYYLLPEGGEMLSADDSTPPALRSMMIASTGGEWPEFKPSLRNGIIILRPGFWEDVKAFAVSRPGNRAAGYEKFKAEVGAEMVETAEKRWGHFTGRIEPFAVGTPLTFRDELAAPGGCVYGAMHCLDQFTPDVRTRLPGLYLAGQSTLMTGVVGASIGGMTAAGEIVGLEPFWESLRSWC</sequence>
<keyword evidence="2" id="KW-0732">Signal</keyword>
<dbReference type="InterPro" id="IPR052206">
    <property type="entry name" value="Retinol_saturase"/>
</dbReference>
<evidence type="ECO:0000313" key="8">
    <source>
        <dbReference type="Proteomes" id="UP000199073"/>
    </source>
</evidence>
<dbReference type="STRING" id="91360.SAMN05660330_02915"/>
<dbReference type="InterPro" id="IPR002937">
    <property type="entry name" value="Amino_oxidase"/>
</dbReference>
<dbReference type="PANTHER" id="PTHR46091">
    <property type="entry name" value="BLR7054 PROTEIN"/>
    <property type="match status" value="1"/>
</dbReference>
<evidence type="ECO:0000256" key="5">
    <source>
        <dbReference type="ARBA" id="ARBA00023027"/>
    </source>
</evidence>
<evidence type="ECO:0000256" key="1">
    <source>
        <dbReference type="ARBA" id="ARBA00022630"/>
    </source>
</evidence>
<dbReference type="PANTHER" id="PTHR46091:SF3">
    <property type="entry name" value="AMINE OXIDASE DOMAIN-CONTAINING PROTEIN"/>
    <property type="match status" value="1"/>
</dbReference>
<dbReference type="EMBL" id="FNJI01000022">
    <property type="protein sequence ID" value="SDP48696.1"/>
    <property type="molecule type" value="Genomic_DNA"/>
</dbReference>
<protein>
    <submittedName>
        <fullName evidence="7">All-trans-retinol 13,14-reductase</fullName>
    </submittedName>
</protein>